<feature type="compositionally biased region" description="Basic and acidic residues" evidence="1">
    <location>
        <begin position="425"/>
        <end position="444"/>
    </location>
</feature>
<keyword evidence="3" id="KW-1185">Reference proteome</keyword>
<dbReference type="RefSeq" id="XP_067176383.1">
    <property type="nucleotide sequence ID" value="XM_067319104.1"/>
</dbReference>
<feature type="compositionally biased region" description="Polar residues" evidence="1">
    <location>
        <begin position="268"/>
        <end position="283"/>
    </location>
</feature>
<feature type="region of interest" description="Disordered" evidence="1">
    <location>
        <begin position="224"/>
        <end position="324"/>
    </location>
</feature>
<feature type="region of interest" description="Disordered" evidence="1">
    <location>
        <begin position="588"/>
        <end position="610"/>
    </location>
</feature>
<proteinExistence type="predicted"/>
<feature type="compositionally biased region" description="Polar residues" evidence="1">
    <location>
        <begin position="25"/>
        <end position="39"/>
    </location>
</feature>
<sequence>MDQNALVLTSSANPCGGSGLPTFLDSPTASTPHTRQSPMEPNEDCMGKGDAAAADATNPIGYPTERYLQPMQHKDALPEVLEARQQRLLRTVDGSSIVEYRRAVRPRKRSVYSGLAPPSQSSKKQLGAADEQLFKRRLGSNKSITSSASQYYSAAGASSGAVSRIRGCDSSMSLSAYKGTHLQSAVEDLDADLALTASFIATVDSREPSAVLLQAIDTLQALSPLKGSGLRSGGSDGSKSCSRATNDPNAAAAAAAERGPPSRRKSVSHSSEPNSRDTGTATARPSVKGSSGGTVRSRGVVSFRRKSDGRLSCSGNRLDSSVRDTGNVAKAEEVHHPIRRLSSSRNLPIIWIPPPLKLKRQKSSRALRPTSRARPQSSRAPSAEPPVVLARTAPLRPPSTSTLPRRQENVHARTLMRLTSSSISHEVEKRGEERGAQEHHHGDVGGHPVPALGQASQLPELGARYSLSTLSQRTAPHAALRCPAAAYHRSSGGSVTEPSSIPPLSVPAFSVSDRHPYYVTADGQQPVPYPATDALSEYARDGVEDFPSAPGHAKPPTVRRAGSLTRRRWAPAPPTGCEVVVELLSPLTAGSASSTPPRQPQRPQEYLYRSPQEPTVELFGRGRPRRIKAAGMAKVSAREDASSTQLMRCHAQLPGRAKAAIPGSQHEDVALLDLDEGEGCAAARSHTSGPPLRRSPAADGPYVSRHQRRKRSVARKTLEQNMRLHHMFSPYMSGWQTGPGAGRRARVARRRKDKSSGRSEQHRGSGAVQGHEKPIDYAALATERDPLDHLLGRHGFWGEAMTRC</sequence>
<evidence type="ECO:0000313" key="2">
    <source>
        <dbReference type="EMBL" id="KAG5471409.1"/>
    </source>
</evidence>
<feature type="compositionally biased region" description="Basic and acidic residues" evidence="1">
    <location>
        <begin position="754"/>
        <end position="763"/>
    </location>
</feature>
<evidence type="ECO:0000313" key="3">
    <source>
        <dbReference type="Proteomes" id="UP000673552"/>
    </source>
</evidence>
<feature type="compositionally biased region" description="Polar residues" evidence="1">
    <location>
        <begin position="1"/>
        <end position="13"/>
    </location>
</feature>
<dbReference type="OrthoDB" id="267139at2759"/>
<feature type="compositionally biased region" description="Low complexity" evidence="1">
    <location>
        <begin position="368"/>
        <end position="386"/>
    </location>
</feature>
<dbReference type="Proteomes" id="UP000673552">
    <property type="component" value="Unassembled WGS sequence"/>
</dbReference>
<feature type="region of interest" description="Disordered" evidence="1">
    <location>
        <begin position="544"/>
        <end position="571"/>
    </location>
</feature>
<organism evidence="2 3">
    <name type="scientific">Leishmania martiniquensis</name>
    <dbReference type="NCBI Taxonomy" id="1580590"/>
    <lineage>
        <taxon>Eukaryota</taxon>
        <taxon>Discoba</taxon>
        <taxon>Euglenozoa</taxon>
        <taxon>Kinetoplastea</taxon>
        <taxon>Metakinetoplastina</taxon>
        <taxon>Trypanosomatida</taxon>
        <taxon>Trypanosomatidae</taxon>
        <taxon>Leishmaniinae</taxon>
        <taxon>Leishmania</taxon>
    </lineage>
</organism>
<reference evidence="3" key="2">
    <citation type="journal article" date="2021" name="Sci. Data">
        <title>Chromosome-scale genome sequencing, assembly and annotation of six genomes from subfamily Leishmaniinae.</title>
        <authorList>
            <person name="Almutairi H."/>
            <person name="Urbaniak M.D."/>
            <person name="Bates M.D."/>
            <person name="Jariyapan N."/>
            <person name="Kwakye-Nuako G."/>
            <person name="Thomaz Soccol V."/>
            <person name="Al-Salem W.S."/>
            <person name="Dillon R.J."/>
            <person name="Bates P.A."/>
            <person name="Gatherer D."/>
        </authorList>
    </citation>
    <scope>NUCLEOTIDE SEQUENCE [LARGE SCALE GENOMIC DNA]</scope>
</reference>
<feature type="region of interest" description="Disordered" evidence="1">
    <location>
        <begin position="681"/>
        <end position="712"/>
    </location>
</feature>
<feature type="compositionally biased region" description="Basic residues" evidence="1">
    <location>
        <begin position="743"/>
        <end position="753"/>
    </location>
</feature>
<comment type="caution">
    <text evidence="2">The sequence shown here is derived from an EMBL/GenBank/DDBJ whole genome shotgun (WGS) entry which is preliminary data.</text>
</comment>
<reference evidence="3" key="1">
    <citation type="journal article" date="2021" name="Microbiol. Resour. Announc.">
        <title>LGAAP: Leishmaniinae Genome Assembly and Annotation Pipeline.</title>
        <authorList>
            <person name="Almutairi H."/>
            <person name="Urbaniak M.D."/>
            <person name="Bates M.D."/>
            <person name="Jariyapan N."/>
            <person name="Kwakye-Nuako G."/>
            <person name="Thomaz-Soccol V."/>
            <person name="Al-Salem W.S."/>
            <person name="Dillon R.J."/>
            <person name="Bates P.A."/>
            <person name="Gatherer D."/>
        </authorList>
    </citation>
    <scope>NUCLEOTIDE SEQUENCE [LARGE SCALE GENOMIC DNA]</scope>
</reference>
<feature type="region of interest" description="Disordered" evidence="1">
    <location>
        <begin position="359"/>
        <end position="449"/>
    </location>
</feature>
<evidence type="ECO:0000256" key="1">
    <source>
        <dbReference type="SAM" id="MobiDB-lite"/>
    </source>
</evidence>
<accession>A0A836KCL1</accession>
<protein>
    <submittedName>
        <fullName evidence="2">Uncharacterized protein</fullName>
    </submittedName>
</protein>
<feature type="compositionally biased region" description="Low complexity" evidence="1">
    <location>
        <begin position="286"/>
        <end position="302"/>
    </location>
</feature>
<gene>
    <name evidence="2" type="ORF">LSCM1_01495</name>
</gene>
<dbReference type="GeneID" id="92511616"/>
<dbReference type="EMBL" id="JAFEUZ010000031">
    <property type="protein sequence ID" value="KAG5471409.1"/>
    <property type="molecule type" value="Genomic_DNA"/>
</dbReference>
<dbReference type="AlphaFoldDB" id="A0A836KCL1"/>
<name>A0A836KCL1_9TRYP</name>
<feature type="region of interest" description="Disordered" evidence="1">
    <location>
        <begin position="1"/>
        <end position="63"/>
    </location>
</feature>
<feature type="region of interest" description="Disordered" evidence="1">
    <location>
        <begin position="730"/>
        <end position="773"/>
    </location>
</feature>
<dbReference type="KEGG" id="lmat:92511616"/>